<evidence type="ECO:0000256" key="2">
    <source>
        <dbReference type="ARBA" id="ARBA00009995"/>
    </source>
</evidence>
<keyword evidence="5" id="KW-0808">Transferase</keyword>
<keyword evidence="8" id="KW-0256">Endoplasmic reticulum</keyword>
<evidence type="ECO:0000256" key="8">
    <source>
        <dbReference type="ARBA" id="ARBA00022824"/>
    </source>
</evidence>
<feature type="chain" id="PRO_5034280015" description="glucuronosyltransferase" evidence="13">
    <location>
        <begin position="24"/>
        <end position="405"/>
    </location>
</feature>
<keyword evidence="4" id="KW-0328">Glycosyltransferase</keyword>
<dbReference type="GO" id="GO:0005789">
    <property type="term" value="C:endoplasmic reticulum membrane"/>
    <property type="evidence" value="ECO:0007669"/>
    <property type="project" value="UniProtKB-SubCell"/>
</dbReference>
<protein>
    <recommendedName>
        <fullName evidence="3">glucuronosyltransferase</fullName>
        <ecNumber evidence="3">2.4.1.17</ecNumber>
    </recommendedName>
</protein>
<sequence length="405" mass="47646">MPVKWMSLLLLLQINYYFRPGDCRKVILWPTDFSHCMNIKIILDELAQRGHRVMVLRSSASIFLDPQKSPGLKFETFPRSISKDDLEFFYTQWVIGWMKEVPQDTCLRYFPSLDEVYRQYSDLWLNLCKEAVLNKLLMSDVLLSDANYPCGELIAELLFHISFVYSICYFPGYTIEKYSGRFLVPPSNVPIILKGLSGQMTFLERVGNMMICLLYFGFCFQPFTEKKWDLFYTEILGRPTKLAEMMKKTEIWLIRSYWDLEFLRTVLPTFDLIKQHDNIAYMVAKGAAVALNFRTITRSDLLNALEAVIENPTYKENAMWLSTIHNDQPMKPLDRAVFWIEFVMRHKGAKHLRPLAYNLTWYQYYSLDVIGFLLAWVAVITFLVIKSCLFIYQKFVKTGKKMKNE</sequence>
<evidence type="ECO:0000256" key="4">
    <source>
        <dbReference type="ARBA" id="ARBA00022676"/>
    </source>
</evidence>
<evidence type="ECO:0000256" key="11">
    <source>
        <dbReference type="ARBA" id="ARBA00023180"/>
    </source>
</evidence>
<dbReference type="InterPro" id="IPR050271">
    <property type="entry name" value="UDP-glycosyltransferase"/>
</dbReference>
<keyword evidence="11" id="KW-0325">Glycoprotein</keyword>
<evidence type="ECO:0000256" key="13">
    <source>
        <dbReference type="SAM" id="SignalP"/>
    </source>
</evidence>
<evidence type="ECO:0000256" key="6">
    <source>
        <dbReference type="ARBA" id="ARBA00022692"/>
    </source>
</evidence>
<evidence type="ECO:0000256" key="12">
    <source>
        <dbReference type="SAM" id="Phobius"/>
    </source>
</evidence>
<organism evidence="14 15">
    <name type="scientific">Cricetulus griseus</name>
    <name type="common">Chinese hamster</name>
    <name type="synonym">Cricetulus barabensis griseus</name>
    <dbReference type="NCBI Taxonomy" id="10029"/>
    <lineage>
        <taxon>Eukaryota</taxon>
        <taxon>Metazoa</taxon>
        <taxon>Chordata</taxon>
        <taxon>Craniata</taxon>
        <taxon>Vertebrata</taxon>
        <taxon>Euteleostomi</taxon>
        <taxon>Mammalia</taxon>
        <taxon>Eutheria</taxon>
        <taxon>Euarchontoglires</taxon>
        <taxon>Glires</taxon>
        <taxon>Rodentia</taxon>
        <taxon>Myomorpha</taxon>
        <taxon>Muroidea</taxon>
        <taxon>Cricetidae</taxon>
        <taxon>Cricetinae</taxon>
        <taxon>Cricetulus</taxon>
    </lineage>
</organism>
<dbReference type="PANTHER" id="PTHR48043:SF64">
    <property type="entry name" value="UDP-GLUCURONOSYLTRANSFERASE 2B15"/>
    <property type="match status" value="1"/>
</dbReference>
<comment type="similarity">
    <text evidence="2">Belongs to the UDP-glycosyltransferase family.</text>
</comment>
<keyword evidence="10 12" id="KW-0472">Membrane</keyword>
<dbReference type="SUPFAM" id="SSF53756">
    <property type="entry name" value="UDP-Glycosyltransferase/glycogen phosphorylase"/>
    <property type="match status" value="1"/>
</dbReference>
<evidence type="ECO:0000256" key="7">
    <source>
        <dbReference type="ARBA" id="ARBA00022729"/>
    </source>
</evidence>
<keyword evidence="9 12" id="KW-1133">Transmembrane helix</keyword>
<evidence type="ECO:0000256" key="1">
    <source>
        <dbReference type="ARBA" id="ARBA00004389"/>
    </source>
</evidence>
<feature type="signal peptide" evidence="13">
    <location>
        <begin position="1"/>
        <end position="23"/>
    </location>
</feature>
<comment type="subcellular location">
    <subcellularLocation>
        <location evidence="1">Endoplasmic reticulum membrane</location>
        <topology evidence="1">Single-pass membrane protein</topology>
    </subcellularLocation>
</comment>
<dbReference type="Pfam" id="PF00201">
    <property type="entry name" value="UDPGT"/>
    <property type="match status" value="2"/>
</dbReference>
<keyword evidence="6 12" id="KW-0812">Transmembrane</keyword>
<dbReference type="AlphaFoldDB" id="A0A8C2MQY7"/>
<reference evidence="14" key="2">
    <citation type="submission" date="2025-09" db="UniProtKB">
        <authorList>
            <consortium name="Ensembl"/>
        </authorList>
    </citation>
    <scope>IDENTIFICATION</scope>
</reference>
<evidence type="ECO:0000256" key="10">
    <source>
        <dbReference type="ARBA" id="ARBA00023136"/>
    </source>
</evidence>
<evidence type="ECO:0000313" key="15">
    <source>
        <dbReference type="Proteomes" id="UP000694386"/>
    </source>
</evidence>
<dbReference type="Ensembl" id="ENSCGRT00001026538.1">
    <property type="protein sequence ID" value="ENSCGRP00001022293.1"/>
    <property type="gene ID" value="ENSCGRG00001020873.1"/>
</dbReference>
<evidence type="ECO:0000256" key="5">
    <source>
        <dbReference type="ARBA" id="ARBA00022679"/>
    </source>
</evidence>
<keyword evidence="7 13" id="KW-0732">Signal</keyword>
<dbReference type="InterPro" id="IPR002213">
    <property type="entry name" value="UDP_glucos_trans"/>
</dbReference>
<reference evidence="14" key="1">
    <citation type="submission" date="2025-08" db="UniProtKB">
        <authorList>
            <consortium name="Ensembl"/>
        </authorList>
    </citation>
    <scope>IDENTIFICATION</scope>
</reference>
<feature type="transmembrane region" description="Helical" evidence="12">
    <location>
        <begin position="369"/>
        <end position="392"/>
    </location>
</feature>
<proteinExistence type="inferred from homology"/>
<dbReference type="PANTHER" id="PTHR48043">
    <property type="entry name" value="EG:EG0003.4 PROTEIN-RELATED"/>
    <property type="match status" value="1"/>
</dbReference>
<name>A0A8C2MQY7_CRIGR</name>
<evidence type="ECO:0000313" key="14">
    <source>
        <dbReference type="Ensembl" id="ENSCGRP00001022293.1"/>
    </source>
</evidence>
<dbReference type="Gene3D" id="3.40.50.2000">
    <property type="entry name" value="Glycogen Phosphorylase B"/>
    <property type="match status" value="1"/>
</dbReference>
<evidence type="ECO:0000256" key="9">
    <source>
        <dbReference type="ARBA" id="ARBA00022989"/>
    </source>
</evidence>
<evidence type="ECO:0000256" key="3">
    <source>
        <dbReference type="ARBA" id="ARBA00012544"/>
    </source>
</evidence>
<dbReference type="GO" id="GO:0015020">
    <property type="term" value="F:glucuronosyltransferase activity"/>
    <property type="evidence" value="ECO:0007669"/>
    <property type="project" value="UniProtKB-EC"/>
</dbReference>
<dbReference type="Proteomes" id="UP000694386">
    <property type="component" value="Unplaced"/>
</dbReference>
<accession>A0A8C2MQY7</accession>
<dbReference type="EC" id="2.4.1.17" evidence="3"/>